<keyword evidence="8" id="KW-1185">Reference proteome</keyword>
<dbReference type="EMBL" id="AXCM01003498">
    <property type="status" value="NOT_ANNOTATED_CDS"/>
    <property type="molecule type" value="Genomic_DNA"/>
</dbReference>
<keyword evidence="2 6" id="KW-1003">Cell membrane</keyword>
<evidence type="ECO:0000313" key="7">
    <source>
        <dbReference type="EnsemblMetazoa" id="ACUA003395-PA"/>
    </source>
</evidence>
<evidence type="ECO:0000256" key="4">
    <source>
        <dbReference type="ARBA" id="ARBA00022989"/>
    </source>
</evidence>
<evidence type="ECO:0000313" key="8">
    <source>
        <dbReference type="Proteomes" id="UP000075883"/>
    </source>
</evidence>
<organism evidence="7 8">
    <name type="scientific">Anopheles culicifacies</name>
    <dbReference type="NCBI Taxonomy" id="139723"/>
    <lineage>
        <taxon>Eukaryota</taxon>
        <taxon>Metazoa</taxon>
        <taxon>Ecdysozoa</taxon>
        <taxon>Arthropoda</taxon>
        <taxon>Hexapoda</taxon>
        <taxon>Insecta</taxon>
        <taxon>Pterygota</taxon>
        <taxon>Neoptera</taxon>
        <taxon>Endopterygota</taxon>
        <taxon>Diptera</taxon>
        <taxon>Nematocera</taxon>
        <taxon>Culicoidea</taxon>
        <taxon>Culicidae</taxon>
        <taxon>Anophelinae</taxon>
        <taxon>Anopheles</taxon>
        <taxon>culicifacies species complex</taxon>
    </lineage>
</organism>
<proteinExistence type="inferred from homology"/>
<dbReference type="Pfam" id="PF08395">
    <property type="entry name" value="7tm_7"/>
    <property type="match status" value="1"/>
</dbReference>
<reference evidence="7" key="2">
    <citation type="submission" date="2020-05" db="UniProtKB">
        <authorList>
            <consortium name="EnsemblMetazoa"/>
        </authorList>
    </citation>
    <scope>IDENTIFICATION</scope>
    <source>
        <strain evidence="7">A-37</strain>
    </source>
</reference>
<dbReference type="EnsemblMetazoa" id="ACUA003395-RA">
    <property type="protein sequence ID" value="ACUA003395-PA"/>
    <property type="gene ID" value="ACUA003395"/>
</dbReference>
<name>A0A182LW52_9DIPT</name>
<keyword evidence="6" id="KW-0675">Receptor</keyword>
<keyword evidence="6" id="KW-0807">Transducer</keyword>
<dbReference type="GO" id="GO:0050909">
    <property type="term" value="P:sensory perception of taste"/>
    <property type="evidence" value="ECO:0007669"/>
    <property type="project" value="InterPro"/>
</dbReference>
<dbReference type="InterPro" id="IPR013604">
    <property type="entry name" value="7TM_chemorcpt"/>
</dbReference>
<protein>
    <recommendedName>
        <fullName evidence="6">Gustatory receptor</fullName>
    </recommendedName>
</protein>
<evidence type="ECO:0000256" key="2">
    <source>
        <dbReference type="ARBA" id="ARBA00022475"/>
    </source>
</evidence>
<accession>A0A182LW52</accession>
<dbReference type="AlphaFoldDB" id="A0A182LW52"/>
<comment type="similarity">
    <text evidence="6">Belongs to the insect chemoreceptor superfamily. Gustatory receptor (GR) family.</text>
</comment>
<comment type="function">
    <text evidence="6">Gustatory receptor which mediates acceptance or avoidance behavior, depending on its substrates.</text>
</comment>
<dbReference type="GO" id="GO:0007165">
    <property type="term" value="P:signal transduction"/>
    <property type="evidence" value="ECO:0007669"/>
    <property type="project" value="UniProtKB-KW"/>
</dbReference>
<evidence type="ECO:0000256" key="3">
    <source>
        <dbReference type="ARBA" id="ARBA00022692"/>
    </source>
</evidence>
<evidence type="ECO:0000256" key="5">
    <source>
        <dbReference type="ARBA" id="ARBA00023136"/>
    </source>
</evidence>
<evidence type="ECO:0000256" key="6">
    <source>
        <dbReference type="RuleBase" id="RU363108"/>
    </source>
</evidence>
<keyword evidence="4" id="KW-1133">Transmembrane helix</keyword>
<keyword evidence="3" id="KW-0812">Transmembrane</keyword>
<reference evidence="8" key="1">
    <citation type="submission" date="2013-09" db="EMBL/GenBank/DDBJ databases">
        <title>The Genome Sequence of Anopheles culicifacies species A.</title>
        <authorList>
            <consortium name="The Broad Institute Genomics Platform"/>
            <person name="Neafsey D.E."/>
            <person name="Besansky N."/>
            <person name="Howell P."/>
            <person name="Walton C."/>
            <person name="Young S.K."/>
            <person name="Zeng Q."/>
            <person name="Gargeya S."/>
            <person name="Fitzgerald M."/>
            <person name="Haas B."/>
            <person name="Abouelleil A."/>
            <person name="Allen A.W."/>
            <person name="Alvarado L."/>
            <person name="Arachchi H.M."/>
            <person name="Berlin A.M."/>
            <person name="Chapman S.B."/>
            <person name="Gainer-Dewar J."/>
            <person name="Goldberg J."/>
            <person name="Griggs A."/>
            <person name="Gujja S."/>
            <person name="Hansen M."/>
            <person name="Howarth C."/>
            <person name="Imamovic A."/>
            <person name="Ireland A."/>
            <person name="Larimer J."/>
            <person name="McCowan C."/>
            <person name="Murphy C."/>
            <person name="Pearson M."/>
            <person name="Poon T.W."/>
            <person name="Priest M."/>
            <person name="Roberts A."/>
            <person name="Saif S."/>
            <person name="Shea T."/>
            <person name="Sisk P."/>
            <person name="Sykes S."/>
            <person name="Wortman J."/>
            <person name="Nusbaum C."/>
            <person name="Birren B."/>
        </authorList>
    </citation>
    <scope>NUCLEOTIDE SEQUENCE [LARGE SCALE GENOMIC DNA]</scope>
    <source>
        <strain evidence="8">A-37</strain>
    </source>
</reference>
<sequence length="316" mass="36752">MYYGVGYGSQWHYFWTHNVYPYTISHFRHVYHLLHILLMEANLRQLQKKLGNLQQCGETERIEECRAIYGELWQINEGINELFGFSQALNVACSFAQIAFDIYWIYAMWIAELEHIELQMYCLIPTPVIIGFLMNAAQNYLQTMDAIEATLLDMNCGEDLRMNQLRFIFLTQLRRNRIRLTAKNIFDFDLTLIRKTYLPCIPTGSIQPVPPPHHHRRDKTLHSMEVKCENGWLSTSPCLFLFPLFPLRPYPGYASAPLETRRSSSRFFAMVRLATLKQLKKKAGSSLQMHTRLSHGRIECKPADAILTAGKLQSAR</sequence>
<evidence type="ECO:0000256" key="1">
    <source>
        <dbReference type="ARBA" id="ARBA00004651"/>
    </source>
</evidence>
<dbReference type="EMBL" id="AXCM01003499">
    <property type="status" value="NOT_ANNOTATED_CDS"/>
    <property type="molecule type" value="Genomic_DNA"/>
</dbReference>
<comment type="subcellular location">
    <subcellularLocation>
        <location evidence="1 6">Cell membrane</location>
        <topology evidence="1 6">Multi-pass membrane protein</topology>
    </subcellularLocation>
</comment>
<dbReference type="Proteomes" id="UP000075883">
    <property type="component" value="Unassembled WGS sequence"/>
</dbReference>
<dbReference type="GO" id="GO:0005886">
    <property type="term" value="C:plasma membrane"/>
    <property type="evidence" value="ECO:0007669"/>
    <property type="project" value="UniProtKB-SubCell"/>
</dbReference>
<keyword evidence="5 6" id="KW-0472">Membrane</keyword>
<dbReference type="VEuPathDB" id="VectorBase:ACUA003395"/>